<name>A0A4P6ZJA9_9LACO</name>
<proteinExistence type="inferred from homology"/>
<keyword evidence="4 7" id="KW-0276">Fatty acid metabolism</keyword>
<dbReference type="InterPro" id="IPR009081">
    <property type="entry name" value="PP-bd_ACP"/>
</dbReference>
<comment type="PTM">
    <text evidence="7">4'-phosphopantetheine is transferred from CoA to a specific serine of apo-ACP by AcpS. This modification is essential for activity because fatty acids are bound in thioester linkage to the sulfhydryl of the prosthetic group.</text>
</comment>
<dbReference type="HAMAP" id="MF_01217">
    <property type="entry name" value="Acyl_carrier"/>
    <property type="match status" value="1"/>
</dbReference>
<evidence type="ECO:0000256" key="4">
    <source>
        <dbReference type="ARBA" id="ARBA00022832"/>
    </source>
</evidence>
<comment type="subcellular location">
    <subcellularLocation>
        <location evidence="7">Cytoplasm</location>
    </subcellularLocation>
</comment>
<dbReference type="OrthoDB" id="9804551at2"/>
<dbReference type="SUPFAM" id="SSF47336">
    <property type="entry name" value="ACP-like"/>
    <property type="match status" value="1"/>
</dbReference>
<evidence type="ECO:0000256" key="6">
    <source>
        <dbReference type="ARBA" id="ARBA00023160"/>
    </source>
</evidence>
<protein>
    <recommendedName>
        <fullName evidence="7">Acyl carrier protein</fullName>
        <shortName evidence="7">ACP</shortName>
    </recommendedName>
</protein>
<dbReference type="Gene3D" id="1.10.1200.10">
    <property type="entry name" value="ACP-like"/>
    <property type="match status" value="1"/>
</dbReference>
<evidence type="ECO:0000313" key="10">
    <source>
        <dbReference type="Proteomes" id="UP000294321"/>
    </source>
</evidence>
<sequence>MDKKKIFAKVQSVVADQLDDVDKSKITPQTNIKKDLDLDSLDIFEIVDDLEDAYDIEINTDQDLDTVDQFVDYIADEIQKKQSK</sequence>
<dbReference type="PANTHER" id="PTHR20863">
    <property type="entry name" value="ACYL CARRIER PROTEIN"/>
    <property type="match status" value="1"/>
</dbReference>
<dbReference type="InterPro" id="IPR036736">
    <property type="entry name" value="ACP-like_sf"/>
</dbReference>
<dbReference type="UniPathway" id="UPA00094"/>
<dbReference type="GO" id="GO:0016020">
    <property type="term" value="C:membrane"/>
    <property type="evidence" value="ECO:0007669"/>
    <property type="project" value="GOC"/>
</dbReference>
<comment type="pathway">
    <text evidence="7">Lipid metabolism; fatty acid biosynthesis.</text>
</comment>
<keyword evidence="10" id="KW-1185">Reference proteome</keyword>
<comment type="function">
    <text evidence="7">Carrier of the growing fatty acid chain in fatty acid biosynthesis.</text>
</comment>
<evidence type="ECO:0000256" key="5">
    <source>
        <dbReference type="ARBA" id="ARBA00023098"/>
    </source>
</evidence>
<dbReference type="InterPro" id="IPR003231">
    <property type="entry name" value="ACP"/>
</dbReference>
<dbReference type="KEGG" id="lji:ELX58_00510"/>
<dbReference type="PROSITE" id="PS50075">
    <property type="entry name" value="CARRIER"/>
    <property type="match status" value="1"/>
</dbReference>
<dbReference type="Pfam" id="PF00550">
    <property type="entry name" value="PP-binding"/>
    <property type="match status" value="1"/>
</dbReference>
<organism evidence="9 10">
    <name type="scientific">Acetilactobacillus jinshanensis</name>
    <dbReference type="NCBI Taxonomy" id="1720083"/>
    <lineage>
        <taxon>Bacteria</taxon>
        <taxon>Bacillati</taxon>
        <taxon>Bacillota</taxon>
        <taxon>Bacilli</taxon>
        <taxon>Lactobacillales</taxon>
        <taxon>Lactobacillaceae</taxon>
        <taxon>Acetilactobacillus</taxon>
    </lineage>
</organism>
<dbReference type="RefSeq" id="WP_133441239.1">
    <property type="nucleotide sequence ID" value="NZ_CP034726.1"/>
</dbReference>
<dbReference type="Proteomes" id="UP000294321">
    <property type="component" value="Chromosome"/>
</dbReference>
<dbReference type="NCBIfam" id="NF002150">
    <property type="entry name" value="PRK00982.1-4"/>
    <property type="match status" value="1"/>
</dbReference>
<keyword evidence="1 7" id="KW-0596">Phosphopantetheine</keyword>
<keyword evidence="2 7" id="KW-0444">Lipid biosynthesis</keyword>
<reference evidence="10" key="1">
    <citation type="submission" date="2018-12" db="EMBL/GenBank/DDBJ databases">
        <title>A new species of lactobacillus.</title>
        <authorList>
            <person name="Jian Y."/>
            <person name="Xin L."/>
            <person name="Hong Z.J."/>
            <person name="Ming L.Z."/>
            <person name="Hong X.Z."/>
        </authorList>
    </citation>
    <scope>NUCLEOTIDE SEQUENCE [LARGE SCALE GENOMIC DNA]</scope>
    <source>
        <strain evidence="10">HSLZ-75</strain>
    </source>
</reference>
<comment type="similarity">
    <text evidence="7">Belongs to the acyl carrier protein (ACP) family.</text>
</comment>
<evidence type="ECO:0000256" key="7">
    <source>
        <dbReference type="HAMAP-Rule" id="MF_01217"/>
    </source>
</evidence>
<feature type="domain" description="Carrier" evidence="8">
    <location>
        <begin position="4"/>
        <end position="82"/>
    </location>
</feature>
<keyword evidence="5 7" id="KW-0443">Lipid metabolism</keyword>
<accession>A0A4P6ZJA9</accession>
<keyword evidence="6 7" id="KW-0275">Fatty acid biosynthesis</keyword>
<evidence type="ECO:0000259" key="8">
    <source>
        <dbReference type="PROSITE" id="PS50075"/>
    </source>
</evidence>
<dbReference type="PANTHER" id="PTHR20863:SF76">
    <property type="entry name" value="CARRIER DOMAIN-CONTAINING PROTEIN"/>
    <property type="match status" value="1"/>
</dbReference>
<gene>
    <name evidence="7" type="primary">acpP</name>
    <name evidence="9" type="ORF">ELX58_00510</name>
</gene>
<dbReference type="EMBL" id="CP034726">
    <property type="protein sequence ID" value="QBP17694.1"/>
    <property type="molecule type" value="Genomic_DNA"/>
</dbReference>
<evidence type="ECO:0000313" key="9">
    <source>
        <dbReference type="EMBL" id="QBP17694.1"/>
    </source>
</evidence>
<dbReference type="AlphaFoldDB" id="A0A4P6ZJA9"/>
<evidence type="ECO:0000256" key="1">
    <source>
        <dbReference type="ARBA" id="ARBA00022450"/>
    </source>
</evidence>
<feature type="modified residue" description="O-(pantetheine 4'-phosphoryl)serine" evidence="7">
    <location>
        <position position="40"/>
    </location>
</feature>
<dbReference type="GO" id="GO:0000036">
    <property type="term" value="F:acyl carrier activity"/>
    <property type="evidence" value="ECO:0007669"/>
    <property type="project" value="UniProtKB-UniRule"/>
</dbReference>
<keyword evidence="7" id="KW-0963">Cytoplasm</keyword>
<keyword evidence="3 7" id="KW-0597">Phosphoprotein</keyword>
<evidence type="ECO:0000256" key="3">
    <source>
        <dbReference type="ARBA" id="ARBA00022553"/>
    </source>
</evidence>
<dbReference type="GO" id="GO:0000035">
    <property type="term" value="F:acyl binding"/>
    <property type="evidence" value="ECO:0007669"/>
    <property type="project" value="TreeGrafter"/>
</dbReference>
<dbReference type="GO" id="GO:0005829">
    <property type="term" value="C:cytosol"/>
    <property type="evidence" value="ECO:0007669"/>
    <property type="project" value="TreeGrafter"/>
</dbReference>
<dbReference type="GO" id="GO:0009245">
    <property type="term" value="P:lipid A biosynthetic process"/>
    <property type="evidence" value="ECO:0007669"/>
    <property type="project" value="TreeGrafter"/>
</dbReference>
<evidence type="ECO:0000256" key="2">
    <source>
        <dbReference type="ARBA" id="ARBA00022516"/>
    </source>
</evidence>